<feature type="transmembrane region" description="Helical" evidence="5">
    <location>
        <begin position="6"/>
        <end position="26"/>
    </location>
</feature>
<keyword evidence="3 5" id="KW-1133">Transmembrane helix</keyword>
<dbReference type="Pfam" id="PF07291">
    <property type="entry name" value="MauE"/>
    <property type="match status" value="1"/>
</dbReference>
<dbReference type="InterPro" id="IPR009908">
    <property type="entry name" value="Methylamine_util_MauE"/>
</dbReference>
<gene>
    <name evidence="7" type="ORF">B0H94_10521</name>
</gene>
<feature type="transmembrane region" description="Helical" evidence="5">
    <location>
        <begin position="93"/>
        <end position="113"/>
    </location>
</feature>
<organism evidence="7 8">
    <name type="scientific">Salsuginibacillus halophilus</name>
    <dbReference type="NCBI Taxonomy" id="517424"/>
    <lineage>
        <taxon>Bacteria</taxon>
        <taxon>Bacillati</taxon>
        <taxon>Bacillota</taxon>
        <taxon>Bacilli</taxon>
        <taxon>Bacillales</taxon>
        <taxon>Bacillaceae</taxon>
        <taxon>Salsuginibacillus</taxon>
    </lineage>
</organism>
<sequence>MFKLLGDIFFILLRFGAGVLLFAISMEKLLDITSFRDSLAASAFPEPIAFATPIAEMLVALVMLFGVFVRTAAIISALLAILNVFILPLTDSVFTNVEGLPWILAIVSCMLALKKHHRLAYQVKLQ</sequence>
<evidence type="ECO:0000256" key="3">
    <source>
        <dbReference type="ARBA" id="ARBA00022989"/>
    </source>
</evidence>
<keyword evidence="4 5" id="KW-0472">Membrane</keyword>
<evidence type="ECO:0000256" key="4">
    <source>
        <dbReference type="ARBA" id="ARBA00023136"/>
    </source>
</evidence>
<proteinExistence type="predicted"/>
<dbReference type="AlphaFoldDB" id="A0A2P8HKX5"/>
<comment type="caution">
    <text evidence="7">The sequence shown here is derived from an EMBL/GenBank/DDBJ whole genome shotgun (WGS) entry which is preliminary data.</text>
</comment>
<dbReference type="Proteomes" id="UP000242310">
    <property type="component" value="Unassembled WGS sequence"/>
</dbReference>
<evidence type="ECO:0000313" key="8">
    <source>
        <dbReference type="Proteomes" id="UP000242310"/>
    </source>
</evidence>
<protein>
    <submittedName>
        <fullName evidence="7">DoxX-like protein</fullName>
    </submittedName>
</protein>
<dbReference type="GO" id="GO:0030416">
    <property type="term" value="P:methylamine metabolic process"/>
    <property type="evidence" value="ECO:0007669"/>
    <property type="project" value="InterPro"/>
</dbReference>
<accession>A0A2P8HKX5</accession>
<evidence type="ECO:0000256" key="5">
    <source>
        <dbReference type="SAM" id="Phobius"/>
    </source>
</evidence>
<name>A0A2P8HKX5_9BACI</name>
<dbReference type="EMBL" id="PYAV01000005">
    <property type="protein sequence ID" value="PSL46871.1"/>
    <property type="molecule type" value="Genomic_DNA"/>
</dbReference>
<reference evidence="7 8" key="1">
    <citation type="submission" date="2018-03" db="EMBL/GenBank/DDBJ databases">
        <title>Genomic Encyclopedia of Type Strains, Phase III (KMG-III): the genomes of soil and plant-associated and newly described type strains.</title>
        <authorList>
            <person name="Whitman W."/>
        </authorList>
    </citation>
    <scope>NUCLEOTIDE SEQUENCE [LARGE SCALE GENOMIC DNA]</scope>
    <source>
        <strain evidence="7 8">CGMCC 1.07653</strain>
    </source>
</reference>
<evidence type="ECO:0000256" key="2">
    <source>
        <dbReference type="ARBA" id="ARBA00022692"/>
    </source>
</evidence>
<evidence type="ECO:0000313" key="7">
    <source>
        <dbReference type="EMBL" id="PSL46871.1"/>
    </source>
</evidence>
<feature type="transmembrane region" description="Helical" evidence="5">
    <location>
        <begin position="58"/>
        <end position="87"/>
    </location>
</feature>
<dbReference type="GO" id="GO:0016020">
    <property type="term" value="C:membrane"/>
    <property type="evidence" value="ECO:0007669"/>
    <property type="project" value="UniProtKB-SubCell"/>
</dbReference>
<evidence type="ECO:0000256" key="1">
    <source>
        <dbReference type="ARBA" id="ARBA00004141"/>
    </source>
</evidence>
<comment type="subcellular location">
    <subcellularLocation>
        <location evidence="1">Membrane</location>
        <topology evidence="1">Multi-pass membrane protein</topology>
    </subcellularLocation>
</comment>
<keyword evidence="8" id="KW-1185">Reference proteome</keyword>
<evidence type="ECO:0000259" key="6">
    <source>
        <dbReference type="Pfam" id="PF07291"/>
    </source>
</evidence>
<keyword evidence="2 5" id="KW-0812">Transmembrane</keyword>
<dbReference type="RefSeq" id="WP_106588209.1">
    <property type="nucleotide sequence ID" value="NZ_PYAV01000005.1"/>
</dbReference>
<feature type="domain" description="Methylamine utilisation protein MauE" evidence="6">
    <location>
        <begin position="8"/>
        <end position="82"/>
    </location>
</feature>